<accession>A0A3N2BG57</accession>
<feature type="domain" description="SUF system FeS cluster assembly SufBD core" evidence="3">
    <location>
        <begin position="151"/>
        <end position="375"/>
    </location>
</feature>
<dbReference type="InterPro" id="IPR037284">
    <property type="entry name" value="SUF_FeS_clus_asmbl_SufBD_sf"/>
</dbReference>
<reference evidence="4 5" key="1">
    <citation type="submission" date="2018-11" db="EMBL/GenBank/DDBJ databases">
        <title>Sequencing the genomes of 1000 actinobacteria strains.</title>
        <authorList>
            <person name="Klenk H.-P."/>
        </authorList>
    </citation>
    <scope>NUCLEOTIDE SEQUENCE [LARGE SCALE GENOMIC DNA]</scope>
    <source>
        <strain evidence="4 5">DSM 11294</strain>
    </source>
</reference>
<feature type="compositionally biased region" description="Polar residues" evidence="2">
    <location>
        <begin position="1"/>
        <end position="10"/>
    </location>
</feature>
<dbReference type="InterPro" id="IPR055346">
    <property type="entry name" value="Fe-S_cluster_assembly_SufBD"/>
</dbReference>
<dbReference type="InterPro" id="IPR000825">
    <property type="entry name" value="SUF_FeS_clus_asmbl_SufBD_core"/>
</dbReference>
<dbReference type="NCBIfam" id="TIGR01981">
    <property type="entry name" value="sufD"/>
    <property type="match status" value="1"/>
</dbReference>
<protein>
    <submittedName>
        <fullName evidence="4">Iron-regulated ABC transporter permease protein SufD</fullName>
    </submittedName>
</protein>
<evidence type="ECO:0000313" key="5">
    <source>
        <dbReference type="Proteomes" id="UP000280668"/>
    </source>
</evidence>
<dbReference type="OrthoDB" id="9803529at2"/>
<proteinExistence type="inferred from homology"/>
<dbReference type="SUPFAM" id="SSF101960">
    <property type="entry name" value="Stabilizer of iron transporter SufD"/>
    <property type="match status" value="1"/>
</dbReference>
<dbReference type="Pfam" id="PF01458">
    <property type="entry name" value="SUFBD_core"/>
    <property type="match status" value="1"/>
</dbReference>
<dbReference type="GO" id="GO:0016226">
    <property type="term" value="P:iron-sulfur cluster assembly"/>
    <property type="evidence" value="ECO:0007669"/>
    <property type="project" value="InterPro"/>
</dbReference>
<dbReference type="AlphaFoldDB" id="A0A3N2BG57"/>
<dbReference type="EMBL" id="RKHK01000001">
    <property type="protein sequence ID" value="ROR74243.1"/>
    <property type="molecule type" value="Genomic_DNA"/>
</dbReference>
<evidence type="ECO:0000256" key="2">
    <source>
        <dbReference type="SAM" id="MobiDB-lite"/>
    </source>
</evidence>
<name>A0A3N2BG57_9MICO</name>
<feature type="region of interest" description="Disordered" evidence="2">
    <location>
        <begin position="1"/>
        <end position="36"/>
    </location>
</feature>
<keyword evidence="5" id="KW-1185">Reference proteome</keyword>
<organism evidence="4 5">
    <name type="scientific">Bogoriella caseilytica</name>
    <dbReference type="NCBI Taxonomy" id="56055"/>
    <lineage>
        <taxon>Bacteria</taxon>
        <taxon>Bacillati</taxon>
        <taxon>Actinomycetota</taxon>
        <taxon>Actinomycetes</taxon>
        <taxon>Micrococcales</taxon>
        <taxon>Bogoriellaceae</taxon>
        <taxon>Bogoriella</taxon>
    </lineage>
</organism>
<comment type="similarity">
    <text evidence="1">Belongs to the iron-sulfur cluster assembly SufBD family.</text>
</comment>
<comment type="caution">
    <text evidence="4">The sequence shown here is derived from an EMBL/GenBank/DDBJ whole genome shotgun (WGS) entry which is preliminary data.</text>
</comment>
<evidence type="ECO:0000313" key="4">
    <source>
        <dbReference type="EMBL" id="ROR74243.1"/>
    </source>
</evidence>
<gene>
    <name evidence="4" type="ORF">EDD31_2647</name>
</gene>
<dbReference type="PANTHER" id="PTHR43575">
    <property type="entry name" value="PROTEIN ABCI7, CHLOROPLASTIC"/>
    <property type="match status" value="1"/>
</dbReference>
<sequence length="407" mass="43228">MTATTNTESGLMTDHTRATADDAHTHGDVPSGSRADRATSFELADFAVPNGREEDWRFTPVDRLQQIFAGELGGAAPDVTADTHEAVTVESVPRDDARLGAAGAPGDRAAAAAWAGFSEATVVTVPKNHVSDTSTPTTLNLTGSQDASTGAPAAQHVLVVAEELSESLVLLDHRGGAHLTQTVEIDVRDGAKLTVVSIQDWSEGAVHVASHRAKIGRDAKLKHIVVTLGGDVVRVTPDAEFTAPGGEVEMIGLYFTDAGQHQEHRLFVDHAVPHCTSNVTYKGALQGAGAHAVWVGDVLIRKEAEGTDTYELNRNLLLTEGARADSVPNLEIETGEIEGAGHASATGRFDDEQLFYLRSRGIPEIEARRLVVRGFFAELINQIGVPVVVERLLGAIEAELEKELPAS</sequence>
<feature type="compositionally biased region" description="Basic and acidic residues" evidence="2">
    <location>
        <begin position="14"/>
        <end position="27"/>
    </location>
</feature>
<evidence type="ECO:0000259" key="3">
    <source>
        <dbReference type="Pfam" id="PF01458"/>
    </source>
</evidence>
<evidence type="ECO:0000256" key="1">
    <source>
        <dbReference type="ARBA" id="ARBA00043967"/>
    </source>
</evidence>
<dbReference type="InterPro" id="IPR011542">
    <property type="entry name" value="SUF_FeS_clus_asmbl_SufD"/>
</dbReference>
<dbReference type="RefSeq" id="WP_123304557.1">
    <property type="nucleotide sequence ID" value="NZ_RKHK01000001.1"/>
</dbReference>
<dbReference type="Proteomes" id="UP000280668">
    <property type="component" value="Unassembled WGS sequence"/>
</dbReference>
<dbReference type="PANTHER" id="PTHR43575:SF1">
    <property type="entry name" value="PROTEIN ABCI7, CHLOROPLASTIC"/>
    <property type="match status" value="1"/>
</dbReference>